<dbReference type="Proteomes" id="UP000177171">
    <property type="component" value="Unassembled WGS sequence"/>
</dbReference>
<keyword evidence="1" id="KW-1133">Transmembrane helix</keyword>
<protein>
    <recommendedName>
        <fullName evidence="4">Dipeptidylpeptidase IV N-terminal domain-containing protein</fullName>
    </recommendedName>
</protein>
<evidence type="ECO:0008006" key="4">
    <source>
        <dbReference type="Google" id="ProtNLM"/>
    </source>
</evidence>
<dbReference type="Gene3D" id="2.120.10.30">
    <property type="entry name" value="TolB, C-terminal domain"/>
    <property type="match status" value="1"/>
</dbReference>
<evidence type="ECO:0000313" key="3">
    <source>
        <dbReference type="Proteomes" id="UP000177171"/>
    </source>
</evidence>
<name>A0A1G2LRP9_9BACT</name>
<sequence length="393" mass="43665">MERKKLIKITSAITGLLVLGGLAYYYFYGGGDKAINDLFGGLPIPGTRRITITPPTPPKLPKTREELEREQKLIQIVSKPIISPALSQDGTKILYYAKAGGNLEAVGLDGKNEEKLSTITILGLLEALWQNPDKEAAILTYIESGTAKRFISSTATSGVIFLPASVTTTGWSPDGKEIAYFINQKESFNLTITDDKAQKPAVVYATPIPDFNIFWTSKDKILLASRPSGAAPGILFYYDRTKKTFNKIFTESYGLTILPSPDAQNMLFAGTNSSGKNLKLYFSKIDGSDSQEIETQTLPEKCVFKKDGSSIFCAVPKNITLFGILPDDWYMGTGFFQDRFVQIDTANSQSGNISIKEVYTEKNFDAFNLFLSQDNQFLFFQDKNDETLWRLKL</sequence>
<dbReference type="SUPFAM" id="SSF82171">
    <property type="entry name" value="DPP6 N-terminal domain-like"/>
    <property type="match status" value="1"/>
</dbReference>
<evidence type="ECO:0000313" key="2">
    <source>
        <dbReference type="EMBL" id="OHA14213.1"/>
    </source>
</evidence>
<organism evidence="2 3">
    <name type="scientific">Candidatus Sungbacteria bacterium RIFCSPLOWO2_12_FULL_41_11</name>
    <dbReference type="NCBI Taxonomy" id="1802286"/>
    <lineage>
        <taxon>Bacteria</taxon>
        <taxon>Candidatus Sungiibacteriota</taxon>
    </lineage>
</organism>
<dbReference type="EMBL" id="MHQY01000013">
    <property type="protein sequence ID" value="OHA14213.1"/>
    <property type="molecule type" value="Genomic_DNA"/>
</dbReference>
<proteinExistence type="predicted"/>
<dbReference type="InterPro" id="IPR011042">
    <property type="entry name" value="6-blade_b-propeller_TolB-like"/>
</dbReference>
<gene>
    <name evidence="2" type="ORF">A3G49_03170</name>
</gene>
<reference evidence="2 3" key="1">
    <citation type="journal article" date="2016" name="Nat. Commun.">
        <title>Thousands of microbial genomes shed light on interconnected biogeochemical processes in an aquifer system.</title>
        <authorList>
            <person name="Anantharaman K."/>
            <person name="Brown C.T."/>
            <person name="Hug L.A."/>
            <person name="Sharon I."/>
            <person name="Castelle C.J."/>
            <person name="Probst A.J."/>
            <person name="Thomas B.C."/>
            <person name="Singh A."/>
            <person name="Wilkins M.J."/>
            <person name="Karaoz U."/>
            <person name="Brodie E.L."/>
            <person name="Williams K.H."/>
            <person name="Hubbard S.S."/>
            <person name="Banfield J.F."/>
        </authorList>
    </citation>
    <scope>NUCLEOTIDE SEQUENCE [LARGE SCALE GENOMIC DNA]</scope>
</reference>
<keyword evidence="1" id="KW-0812">Transmembrane</keyword>
<accession>A0A1G2LRP9</accession>
<dbReference type="AlphaFoldDB" id="A0A1G2LRP9"/>
<evidence type="ECO:0000256" key="1">
    <source>
        <dbReference type="SAM" id="Phobius"/>
    </source>
</evidence>
<comment type="caution">
    <text evidence="2">The sequence shown here is derived from an EMBL/GenBank/DDBJ whole genome shotgun (WGS) entry which is preliminary data.</text>
</comment>
<feature type="transmembrane region" description="Helical" evidence="1">
    <location>
        <begin position="7"/>
        <end position="27"/>
    </location>
</feature>
<keyword evidence="1" id="KW-0472">Membrane</keyword>